<keyword evidence="4 9" id="KW-0813">Transport</keyword>
<dbReference type="Gene3D" id="1.10.3720.10">
    <property type="entry name" value="MetI-like"/>
    <property type="match status" value="1"/>
</dbReference>
<evidence type="ECO:0000256" key="2">
    <source>
        <dbReference type="ARBA" id="ARBA00011557"/>
    </source>
</evidence>
<feature type="transmembrane region" description="Helical" evidence="9">
    <location>
        <begin position="147"/>
        <end position="168"/>
    </location>
</feature>
<dbReference type="InterPro" id="IPR000515">
    <property type="entry name" value="MetI-like"/>
</dbReference>
<dbReference type="SUPFAM" id="SSF161098">
    <property type="entry name" value="MetI-like"/>
    <property type="match status" value="1"/>
</dbReference>
<evidence type="ECO:0000256" key="6">
    <source>
        <dbReference type="ARBA" id="ARBA00022692"/>
    </source>
</evidence>
<dbReference type="CDD" id="cd06261">
    <property type="entry name" value="TM_PBP2"/>
    <property type="match status" value="1"/>
</dbReference>
<reference evidence="12 13" key="1">
    <citation type="submission" date="2024-03" db="EMBL/GenBank/DDBJ databases">
        <title>Novel species of the genus Variovorax.</title>
        <authorList>
            <person name="Liu Q."/>
            <person name="Xin Y.-H."/>
        </authorList>
    </citation>
    <scope>NUCLEOTIDE SEQUENCE [LARGE SCALE GENOMIC DNA]</scope>
    <source>
        <strain evidence="12 13">KACC 18900</strain>
    </source>
</reference>
<evidence type="ECO:0000313" key="13">
    <source>
        <dbReference type="Proteomes" id="UP001385892"/>
    </source>
</evidence>
<feature type="transmembrane region" description="Helical" evidence="9">
    <location>
        <begin position="189"/>
        <end position="212"/>
    </location>
</feature>
<evidence type="ECO:0000256" key="5">
    <source>
        <dbReference type="ARBA" id="ARBA00022475"/>
    </source>
</evidence>
<feature type="transmembrane region" description="Helical" evidence="9">
    <location>
        <begin position="79"/>
        <end position="107"/>
    </location>
</feature>
<name>A0ABU8WG66_9BURK</name>
<evidence type="ECO:0000256" key="10">
    <source>
        <dbReference type="RuleBase" id="RU363056"/>
    </source>
</evidence>
<sequence length="283" mass="31285">MVEKRGSKGILAHVVMVLGVFIVAFPIYLAFVASTHTAQDIVQAPMPLLPGSNMLDSYKSALFGRATSAGSNAPVAHMLWVSLVTALVISIGKISISLLSAFAIVYFKFPFRKTCFWMIFVTLMLPVEVRILPTYKVLSDLHMLNTYAGLTIPLIASATATFLFRQFFMTVPDELTEASRMDGASPMRFFFDVLLPLSKTSIAALFVIQFIYGWNQYLWPLLATTGEDMYPIVVGIKRLIAGGDSQNEWNVVMATAILAMLPPALVVVLMQKWFVKGLVDTEK</sequence>
<evidence type="ECO:0000256" key="3">
    <source>
        <dbReference type="ARBA" id="ARBA00020515"/>
    </source>
</evidence>
<gene>
    <name evidence="10 12" type="primary">ugpE</name>
    <name evidence="12" type="ORF">WKW82_07390</name>
</gene>
<keyword evidence="7 9" id="KW-1133">Transmembrane helix</keyword>
<dbReference type="InterPro" id="IPR035906">
    <property type="entry name" value="MetI-like_sf"/>
</dbReference>
<evidence type="ECO:0000256" key="9">
    <source>
        <dbReference type="RuleBase" id="RU363032"/>
    </source>
</evidence>
<comment type="function">
    <text evidence="10">Part of the ABC transporter complex UgpBAEC involved in sn-glycerol-3-phosphate (G3P) import. Probably responsible for the translocation of the substrate across the membrane.</text>
</comment>
<protein>
    <recommendedName>
        <fullName evidence="3 10">sn-glycerol-3-phosphate transport system permease protein UgpE</fullName>
    </recommendedName>
</protein>
<feature type="transmembrane region" description="Helical" evidence="9">
    <location>
        <begin position="114"/>
        <end position="135"/>
    </location>
</feature>
<dbReference type="PANTHER" id="PTHR43744">
    <property type="entry name" value="ABC TRANSPORTER PERMEASE PROTEIN MG189-RELATED-RELATED"/>
    <property type="match status" value="1"/>
</dbReference>
<dbReference type="PANTHER" id="PTHR43744:SF8">
    <property type="entry name" value="SN-GLYCEROL-3-PHOSPHATE TRANSPORT SYSTEM PERMEASE PROTEIN UGPE"/>
    <property type="match status" value="1"/>
</dbReference>
<dbReference type="PROSITE" id="PS50928">
    <property type="entry name" value="ABC_TM1"/>
    <property type="match status" value="1"/>
</dbReference>
<accession>A0ABU8WG66</accession>
<dbReference type="RefSeq" id="WP_340341625.1">
    <property type="nucleotide sequence ID" value="NZ_JBBKZT010000003.1"/>
</dbReference>
<comment type="similarity">
    <text evidence="9">Belongs to the binding-protein-dependent transport system permease family.</text>
</comment>
<comment type="subcellular location">
    <subcellularLocation>
        <location evidence="10">Cell inner membrane</location>
        <topology evidence="10">Multi-pass membrane protein</topology>
    </subcellularLocation>
    <subcellularLocation>
        <location evidence="1 9">Cell membrane</location>
        <topology evidence="1 9">Multi-pass membrane protein</topology>
    </subcellularLocation>
</comment>
<evidence type="ECO:0000256" key="4">
    <source>
        <dbReference type="ARBA" id="ARBA00022448"/>
    </source>
</evidence>
<dbReference type="Proteomes" id="UP001385892">
    <property type="component" value="Unassembled WGS sequence"/>
</dbReference>
<feature type="domain" description="ABC transmembrane type-1" evidence="11">
    <location>
        <begin position="79"/>
        <end position="270"/>
    </location>
</feature>
<dbReference type="EMBL" id="JBBKZT010000003">
    <property type="protein sequence ID" value="MEJ8846466.1"/>
    <property type="molecule type" value="Genomic_DNA"/>
</dbReference>
<comment type="caution">
    <text evidence="12">The sequence shown here is derived from an EMBL/GenBank/DDBJ whole genome shotgun (WGS) entry which is preliminary data.</text>
</comment>
<keyword evidence="5 10" id="KW-1003">Cell membrane</keyword>
<keyword evidence="10" id="KW-0997">Cell inner membrane</keyword>
<keyword evidence="6 9" id="KW-0812">Transmembrane</keyword>
<keyword evidence="13" id="KW-1185">Reference proteome</keyword>
<evidence type="ECO:0000256" key="8">
    <source>
        <dbReference type="ARBA" id="ARBA00023136"/>
    </source>
</evidence>
<feature type="transmembrane region" description="Helical" evidence="9">
    <location>
        <begin position="12"/>
        <end position="31"/>
    </location>
</feature>
<proteinExistence type="inferred from homology"/>
<evidence type="ECO:0000259" key="11">
    <source>
        <dbReference type="PROSITE" id="PS50928"/>
    </source>
</evidence>
<dbReference type="Pfam" id="PF00528">
    <property type="entry name" value="BPD_transp_1"/>
    <property type="match status" value="1"/>
</dbReference>
<evidence type="ECO:0000313" key="12">
    <source>
        <dbReference type="EMBL" id="MEJ8846466.1"/>
    </source>
</evidence>
<keyword evidence="8 9" id="KW-0472">Membrane</keyword>
<comment type="subunit">
    <text evidence="2 10">The complex is composed of two ATP-binding proteins (UgpC), two transmembrane proteins (UgpA and UgpE) and a solute-binding protein (UgpB).</text>
</comment>
<evidence type="ECO:0000256" key="7">
    <source>
        <dbReference type="ARBA" id="ARBA00022989"/>
    </source>
</evidence>
<feature type="transmembrane region" description="Helical" evidence="9">
    <location>
        <begin position="249"/>
        <end position="270"/>
    </location>
</feature>
<evidence type="ECO:0000256" key="1">
    <source>
        <dbReference type="ARBA" id="ARBA00004651"/>
    </source>
</evidence>
<organism evidence="12 13">
    <name type="scientific">Variovorax rhizosphaerae</name>
    <dbReference type="NCBI Taxonomy" id="1836200"/>
    <lineage>
        <taxon>Bacteria</taxon>
        <taxon>Pseudomonadati</taxon>
        <taxon>Pseudomonadota</taxon>
        <taxon>Betaproteobacteria</taxon>
        <taxon>Burkholderiales</taxon>
        <taxon>Comamonadaceae</taxon>
        <taxon>Variovorax</taxon>
    </lineage>
</organism>
<dbReference type="NCBIfam" id="NF008210">
    <property type="entry name" value="PRK10973.1"/>
    <property type="match status" value="1"/>
</dbReference>